<dbReference type="EMBL" id="JBHUEO010000029">
    <property type="protein sequence ID" value="MFD1707250.1"/>
    <property type="molecule type" value="Genomic_DNA"/>
</dbReference>
<reference evidence="3" key="1">
    <citation type="journal article" date="2019" name="Int. J. Syst. Evol. Microbiol.">
        <title>The Global Catalogue of Microorganisms (GCM) 10K type strain sequencing project: providing services to taxonomists for standard genome sequencing and annotation.</title>
        <authorList>
            <consortium name="The Broad Institute Genomics Platform"/>
            <consortium name="The Broad Institute Genome Sequencing Center for Infectious Disease"/>
            <person name="Wu L."/>
            <person name="Ma J."/>
        </authorList>
    </citation>
    <scope>NUCLEOTIDE SEQUENCE [LARGE SCALE GENOMIC DNA]</scope>
    <source>
        <strain evidence="3">CGMCC 1.12295</strain>
    </source>
</reference>
<feature type="domain" description="ABC-type glycine betaine transport system substrate-binding" evidence="1">
    <location>
        <begin position="1"/>
        <end position="52"/>
    </location>
</feature>
<dbReference type="Pfam" id="PF04069">
    <property type="entry name" value="OpuAC"/>
    <property type="match status" value="1"/>
</dbReference>
<proteinExistence type="predicted"/>
<dbReference type="Gene3D" id="3.40.190.100">
    <property type="entry name" value="Glycine betaine-binding periplasmic protein, domain 2"/>
    <property type="match status" value="1"/>
</dbReference>
<accession>A0ABW4KH20</accession>
<dbReference type="Gene3D" id="3.40.190.10">
    <property type="entry name" value="Periplasmic binding protein-like II"/>
    <property type="match status" value="1"/>
</dbReference>
<organism evidence="2 3">
    <name type="scientific">Siminovitchia sediminis</name>
    <dbReference type="NCBI Taxonomy" id="1274353"/>
    <lineage>
        <taxon>Bacteria</taxon>
        <taxon>Bacillati</taxon>
        <taxon>Bacillota</taxon>
        <taxon>Bacilli</taxon>
        <taxon>Bacillales</taxon>
        <taxon>Bacillaceae</taxon>
        <taxon>Siminovitchia</taxon>
    </lineage>
</organism>
<dbReference type="Proteomes" id="UP001597301">
    <property type="component" value="Unassembled WGS sequence"/>
</dbReference>
<comment type="caution">
    <text evidence="2">The sequence shown here is derived from an EMBL/GenBank/DDBJ whole genome shotgun (WGS) entry which is preliminary data.</text>
</comment>
<evidence type="ECO:0000313" key="2">
    <source>
        <dbReference type="EMBL" id="MFD1707250.1"/>
    </source>
</evidence>
<gene>
    <name evidence="2" type="ORF">ACFSCZ_10965</name>
</gene>
<keyword evidence="3" id="KW-1185">Reference proteome</keyword>
<dbReference type="RefSeq" id="WP_380773974.1">
    <property type="nucleotide sequence ID" value="NZ_JBHUEO010000029.1"/>
</dbReference>
<evidence type="ECO:0000259" key="1">
    <source>
        <dbReference type="Pfam" id="PF04069"/>
    </source>
</evidence>
<name>A0ABW4KH20_9BACI</name>
<dbReference type="InterPro" id="IPR007210">
    <property type="entry name" value="ABC_Gly_betaine_transp_sub-bd"/>
</dbReference>
<protein>
    <submittedName>
        <fullName evidence="2">Glycine betaine ABC transporter substrate-binding protein</fullName>
    </submittedName>
</protein>
<dbReference type="SUPFAM" id="SSF53850">
    <property type="entry name" value="Periplasmic binding protein-like II"/>
    <property type="match status" value="1"/>
</dbReference>
<evidence type="ECO:0000313" key="3">
    <source>
        <dbReference type="Proteomes" id="UP001597301"/>
    </source>
</evidence>
<sequence length="54" mass="6018">MFAGIANGSSDAMVGAWLPSTHEYYDTYKRNLHGTINGLVVPEYVGINSIEDWR</sequence>